<evidence type="ECO:0000313" key="1">
    <source>
        <dbReference type="EMBL" id="CAG8750990.1"/>
    </source>
</evidence>
<reference evidence="1" key="1">
    <citation type="submission" date="2021-06" db="EMBL/GenBank/DDBJ databases">
        <authorList>
            <person name="Kallberg Y."/>
            <person name="Tangrot J."/>
            <person name="Rosling A."/>
        </authorList>
    </citation>
    <scope>NUCLEOTIDE SEQUENCE</scope>
    <source>
        <strain evidence="1">87-6 pot B 2015</strain>
    </source>
</reference>
<comment type="caution">
    <text evidence="1">The sequence shown here is derived from an EMBL/GenBank/DDBJ whole genome shotgun (WGS) entry which is preliminary data.</text>
</comment>
<name>A0A9N9NRF3_FUNMO</name>
<organism evidence="1 2">
    <name type="scientific">Funneliformis mosseae</name>
    <name type="common">Endomycorrhizal fungus</name>
    <name type="synonym">Glomus mosseae</name>
    <dbReference type="NCBI Taxonomy" id="27381"/>
    <lineage>
        <taxon>Eukaryota</taxon>
        <taxon>Fungi</taxon>
        <taxon>Fungi incertae sedis</taxon>
        <taxon>Mucoromycota</taxon>
        <taxon>Glomeromycotina</taxon>
        <taxon>Glomeromycetes</taxon>
        <taxon>Glomerales</taxon>
        <taxon>Glomeraceae</taxon>
        <taxon>Funneliformis</taxon>
    </lineage>
</organism>
<sequence>LAPNTYKSDPIFGCNVSLENASFLERFRCTIISPLQMIYHFSQLNVKEKLKGNSFMAKDRLPKASLLLADTYFGFELPQSLPPNIREIGP</sequence>
<evidence type="ECO:0000313" key="2">
    <source>
        <dbReference type="Proteomes" id="UP000789375"/>
    </source>
</evidence>
<dbReference type="Proteomes" id="UP000789375">
    <property type="component" value="Unassembled WGS sequence"/>
</dbReference>
<feature type="non-terminal residue" evidence="1">
    <location>
        <position position="1"/>
    </location>
</feature>
<keyword evidence="2" id="KW-1185">Reference proteome</keyword>
<gene>
    <name evidence="1" type="ORF">FMOSSE_LOCUS16640</name>
</gene>
<proteinExistence type="predicted"/>
<protein>
    <submittedName>
        <fullName evidence="1">14736_t:CDS:1</fullName>
    </submittedName>
</protein>
<dbReference type="AlphaFoldDB" id="A0A9N9NRF3"/>
<accession>A0A9N9NRF3</accession>
<feature type="non-terminal residue" evidence="1">
    <location>
        <position position="90"/>
    </location>
</feature>
<dbReference type="EMBL" id="CAJVPP010025114">
    <property type="protein sequence ID" value="CAG8750990.1"/>
    <property type="molecule type" value="Genomic_DNA"/>
</dbReference>